<sequence length="147" mass="16846">MSSESLLLKLFVALKYYGYGISEEWRIWFSNQLDSHDCHDKGHDIHSITKRYYQFIVDSTPIKDMGWKRCFNPKGDSVPPEWITGSHGNLLHDKVVVNIPIDTVEVLLVCLDEEDSFGGRPHQDTIDYLTVLLGHGPKWWVGCSSSH</sequence>
<dbReference type="Proteomes" id="UP000714275">
    <property type="component" value="Unassembled WGS sequence"/>
</dbReference>
<name>A0A9P6ZMS2_9AGAM</name>
<dbReference type="OrthoDB" id="2681843at2759"/>
<protein>
    <submittedName>
        <fullName evidence="1">Uncharacterized protein</fullName>
    </submittedName>
</protein>
<dbReference type="EMBL" id="JABBWD010000064">
    <property type="protein sequence ID" value="KAG1770581.1"/>
    <property type="molecule type" value="Genomic_DNA"/>
</dbReference>
<proteinExistence type="predicted"/>
<gene>
    <name evidence="1" type="ORF">EV702DRAFT_1049307</name>
</gene>
<evidence type="ECO:0000313" key="1">
    <source>
        <dbReference type="EMBL" id="KAG1770581.1"/>
    </source>
</evidence>
<organism evidence="1 2">
    <name type="scientific">Suillus placidus</name>
    <dbReference type="NCBI Taxonomy" id="48579"/>
    <lineage>
        <taxon>Eukaryota</taxon>
        <taxon>Fungi</taxon>
        <taxon>Dikarya</taxon>
        <taxon>Basidiomycota</taxon>
        <taxon>Agaricomycotina</taxon>
        <taxon>Agaricomycetes</taxon>
        <taxon>Agaricomycetidae</taxon>
        <taxon>Boletales</taxon>
        <taxon>Suillineae</taxon>
        <taxon>Suillaceae</taxon>
        <taxon>Suillus</taxon>
    </lineage>
</organism>
<comment type="caution">
    <text evidence="1">The sequence shown here is derived from an EMBL/GenBank/DDBJ whole genome shotgun (WGS) entry which is preliminary data.</text>
</comment>
<accession>A0A9P6ZMS2</accession>
<keyword evidence="2" id="KW-1185">Reference proteome</keyword>
<dbReference type="AlphaFoldDB" id="A0A9P6ZMS2"/>
<evidence type="ECO:0000313" key="2">
    <source>
        <dbReference type="Proteomes" id="UP000714275"/>
    </source>
</evidence>
<reference evidence="1" key="1">
    <citation type="journal article" date="2020" name="New Phytol.">
        <title>Comparative genomics reveals dynamic genome evolution in host specialist ectomycorrhizal fungi.</title>
        <authorList>
            <person name="Lofgren L.A."/>
            <person name="Nguyen N.H."/>
            <person name="Vilgalys R."/>
            <person name="Ruytinx J."/>
            <person name="Liao H.L."/>
            <person name="Branco S."/>
            <person name="Kuo A."/>
            <person name="LaButti K."/>
            <person name="Lipzen A."/>
            <person name="Andreopoulos W."/>
            <person name="Pangilinan J."/>
            <person name="Riley R."/>
            <person name="Hundley H."/>
            <person name="Na H."/>
            <person name="Barry K."/>
            <person name="Grigoriev I.V."/>
            <person name="Stajich J.E."/>
            <person name="Kennedy P.G."/>
        </authorList>
    </citation>
    <scope>NUCLEOTIDE SEQUENCE</scope>
    <source>
        <strain evidence="1">DOB743</strain>
    </source>
</reference>